<comment type="caution">
    <text evidence="1">The sequence shown here is derived from an EMBL/GenBank/DDBJ whole genome shotgun (WGS) entry which is preliminary data.</text>
</comment>
<reference evidence="1 2" key="1">
    <citation type="submission" date="2016-07" db="EMBL/GenBank/DDBJ databases">
        <title>Pervasive Adenine N6-methylation of Active Genes in Fungi.</title>
        <authorList>
            <consortium name="DOE Joint Genome Institute"/>
            <person name="Mondo S.J."/>
            <person name="Dannebaum R.O."/>
            <person name="Kuo R.C."/>
            <person name="Labutti K."/>
            <person name="Haridas S."/>
            <person name="Kuo A."/>
            <person name="Salamov A."/>
            <person name="Ahrendt S.R."/>
            <person name="Lipzen A."/>
            <person name="Sullivan W."/>
            <person name="Andreopoulos W.B."/>
            <person name="Clum A."/>
            <person name="Lindquist E."/>
            <person name="Daum C."/>
            <person name="Ramamoorthy G.K."/>
            <person name="Gryganskyi A."/>
            <person name="Culley D."/>
            <person name="Magnuson J.K."/>
            <person name="James T.Y."/>
            <person name="O'Malley M.A."/>
            <person name="Stajich J.E."/>
            <person name="Spatafora J.W."/>
            <person name="Visel A."/>
            <person name="Grigoriev I.V."/>
        </authorList>
    </citation>
    <scope>NUCLEOTIDE SEQUENCE [LARGE SCALE GENOMIC DNA]</scope>
    <source>
        <strain evidence="1 2">CBS 115471</strain>
    </source>
</reference>
<dbReference type="Proteomes" id="UP000193144">
    <property type="component" value="Unassembled WGS sequence"/>
</dbReference>
<evidence type="ECO:0000313" key="2">
    <source>
        <dbReference type="Proteomes" id="UP000193144"/>
    </source>
</evidence>
<gene>
    <name evidence="1" type="ORF">BCR34DRAFT_86204</name>
</gene>
<organism evidence="1 2">
    <name type="scientific">Clohesyomyces aquaticus</name>
    <dbReference type="NCBI Taxonomy" id="1231657"/>
    <lineage>
        <taxon>Eukaryota</taxon>
        <taxon>Fungi</taxon>
        <taxon>Dikarya</taxon>
        <taxon>Ascomycota</taxon>
        <taxon>Pezizomycotina</taxon>
        <taxon>Dothideomycetes</taxon>
        <taxon>Pleosporomycetidae</taxon>
        <taxon>Pleosporales</taxon>
        <taxon>Lindgomycetaceae</taxon>
        <taxon>Clohesyomyces</taxon>
    </lineage>
</organism>
<dbReference type="AlphaFoldDB" id="A0A1Y2A2S5"/>
<accession>A0A1Y2A2S5</accession>
<evidence type="ECO:0000313" key="1">
    <source>
        <dbReference type="EMBL" id="ORY16754.1"/>
    </source>
</evidence>
<protein>
    <submittedName>
        <fullName evidence="1">Uncharacterized protein</fullName>
    </submittedName>
</protein>
<proteinExistence type="predicted"/>
<dbReference type="EMBL" id="MCFA01000016">
    <property type="protein sequence ID" value="ORY16754.1"/>
    <property type="molecule type" value="Genomic_DNA"/>
</dbReference>
<name>A0A1Y2A2S5_9PLEO</name>
<keyword evidence="2" id="KW-1185">Reference proteome</keyword>
<sequence>MQFSRIARRAVSILHRRPASRELVSGSCLMCRSSFPNQAPYIVNSTHPSLPRLRSLPLDGISYKAILSTAKVAGYIHMFKPRYVQPNGHRSFIHIIRPTSSASKSRRNFMVHLHQTLQFTQSIYAVQNFPSRVAITALKVQYMDQLRPH</sequence>